<proteinExistence type="predicted"/>
<feature type="compositionally biased region" description="Polar residues" evidence="1">
    <location>
        <begin position="342"/>
        <end position="363"/>
    </location>
</feature>
<feature type="compositionally biased region" description="Polar residues" evidence="1">
    <location>
        <begin position="377"/>
        <end position="396"/>
    </location>
</feature>
<name>A0A9X0AZQ5_9HELO</name>
<dbReference type="AlphaFoldDB" id="A0A9X0AZQ5"/>
<protein>
    <submittedName>
        <fullName evidence="2">Uncharacterized protein</fullName>
    </submittedName>
</protein>
<dbReference type="EMBL" id="JAPEIS010000001">
    <property type="protein sequence ID" value="KAJ8071931.1"/>
    <property type="molecule type" value="Genomic_DNA"/>
</dbReference>
<evidence type="ECO:0000313" key="3">
    <source>
        <dbReference type="Proteomes" id="UP001152300"/>
    </source>
</evidence>
<gene>
    <name evidence="2" type="ORF">OCU04_002235</name>
</gene>
<dbReference type="Proteomes" id="UP001152300">
    <property type="component" value="Unassembled WGS sequence"/>
</dbReference>
<organism evidence="2 3">
    <name type="scientific">Sclerotinia nivalis</name>
    <dbReference type="NCBI Taxonomy" id="352851"/>
    <lineage>
        <taxon>Eukaryota</taxon>
        <taxon>Fungi</taxon>
        <taxon>Dikarya</taxon>
        <taxon>Ascomycota</taxon>
        <taxon>Pezizomycotina</taxon>
        <taxon>Leotiomycetes</taxon>
        <taxon>Helotiales</taxon>
        <taxon>Sclerotiniaceae</taxon>
        <taxon>Sclerotinia</taxon>
    </lineage>
</organism>
<accession>A0A9X0AZQ5</accession>
<sequence>MILYKLARQDNPYHNDPSRDTNESHGKSVILLGRFSSTDPNNAIEVARLIFGIDDENGVQVHLLSERSRRSLNWGRILLCEFTDHWFSVMCGAADKPLEKKDLESLGRRFWNTMVSIHGKEEWVKNRETKAEELWAWLAARTTKLNLRSEISKVSISVYNELTLYHSLHGVHNQETRLSQNRSKFTKVLLENGNSDIEKKRRVFLSKARSAISNVVLNAHAGDGYSSCLTAANTILLEYGTSREIWLEKCLLDIPTKALFRLAKIYFRPTETKTEGSAREAEKVLGELDKKQLETQPKKRDALRKKWEKLIYGYGTLERYLRTCEVLLPAFRPGESAREIPRTSQTGSKTRGLSHGNHCSSSMAAAPTRKQLKDVTRNSSANPGTSTRNHSQDITPRSSSTSTSHSRTHSQDSNPASKKKGGIKNLIPSLRGKTSARSADRQPLL</sequence>
<feature type="region of interest" description="Disordered" evidence="1">
    <location>
        <begin position="336"/>
        <end position="445"/>
    </location>
</feature>
<keyword evidence="3" id="KW-1185">Reference proteome</keyword>
<reference evidence="2" key="1">
    <citation type="submission" date="2022-11" db="EMBL/GenBank/DDBJ databases">
        <title>Genome Resource of Sclerotinia nivalis Strain SnTB1, a Plant Pathogen Isolated from American Ginseng.</title>
        <authorList>
            <person name="Fan S."/>
        </authorList>
    </citation>
    <scope>NUCLEOTIDE SEQUENCE</scope>
    <source>
        <strain evidence="2">SnTB1</strain>
    </source>
</reference>
<dbReference type="OrthoDB" id="3547047at2759"/>
<comment type="caution">
    <text evidence="2">The sequence shown here is derived from an EMBL/GenBank/DDBJ whole genome shotgun (WGS) entry which is preliminary data.</text>
</comment>
<evidence type="ECO:0000256" key="1">
    <source>
        <dbReference type="SAM" id="MobiDB-lite"/>
    </source>
</evidence>
<evidence type="ECO:0000313" key="2">
    <source>
        <dbReference type="EMBL" id="KAJ8071931.1"/>
    </source>
</evidence>